<dbReference type="RefSeq" id="WP_011821874.1">
    <property type="nucleotide sequence ID" value="NC_008818.1"/>
</dbReference>
<organism evidence="7 8">
    <name type="scientific">Hyperthermus butylicus (strain DSM 5456 / JCM 9403 / PLM1-5)</name>
    <dbReference type="NCBI Taxonomy" id="415426"/>
    <lineage>
        <taxon>Archaea</taxon>
        <taxon>Thermoproteota</taxon>
        <taxon>Thermoprotei</taxon>
        <taxon>Desulfurococcales</taxon>
        <taxon>Pyrodictiaceae</taxon>
        <taxon>Hyperthermus</taxon>
    </lineage>
</organism>
<dbReference type="Pfam" id="PF12705">
    <property type="entry name" value="PDDEXK_1"/>
    <property type="match status" value="1"/>
</dbReference>
<proteinExistence type="predicted"/>
<dbReference type="InterPro" id="IPR038726">
    <property type="entry name" value="PDDEXK_AddAB-type"/>
</dbReference>
<dbReference type="InterPro" id="IPR011604">
    <property type="entry name" value="PDDEXK-like_dom_sf"/>
</dbReference>
<evidence type="ECO:0000256" key="3">
    <source>
        <dbReference type="ARBA" id="ARBA00022722"/>
    </source>
</evidence>
<comment type="cofactor">
    <cofactor evidence="1">
        <name>Mn(2+)</name>
        <dbReference type="ChEBI" id="CHEBI:29035"/>
    </cofactor>
</comment>
<evidence type="ECO:0000256" key="2">
    <source>
        <dbReference type="ARBA" id="ARBA00001946"/>
    </source>
</evidence>
<protein>
    <recommendedName>
        <fullName evidence="6">VRR-NUC domain-containing protein</fullName>
    </recommendedName>
</protein>
<dbReference type="GO" id="GO:0004518">
    <property type="term" value="F:nuclease activity"/>
    <property type="evidence" value="ECO:0007669"/>
    <property type="project" value="UniProtKB-KW"/>
</dbReference>
<feature type="region of interest" description="Disordered" evidence="5">
    <location>
        <begin position="267"/>
        <end position="290"/>
    </location>
</feature>
<dbReference type="Proteomes" id="UP000002593">
    <property type="component" value="Chromosome"/>
</dbReference>
<dbReference type="GeneID" id="4782110"/>
<dbReference type="EnsemblBacteria" id="ABM80556">
    <property type="protein sequence ID" value="ABM80556"/>
    <property type="gene ID" value="Hbut_0701"/>
</dbReference>
<comment type="cofactor">
    <cofactor evidence="2">
        <name>Mg(2+)</name>
        <dbReference type="ChEBI" id="CHEBI:18420"/>
    </cofactor>
</comment>
<dbReference type="OrthoDB" id="15455at2157"/>
<dbReference type="GO" id="GO:0016788">
    <property type="term" value="F:hydrolase activity, acting on ester bonds"/>
    <property type="evidence" value="ECO:0007669"/>
    <property type="project" value="InterPro"/>
</dbReference>
<accession>A2BKP5</accession>
<keyword evidence="4" id="KW-0378">Hydrolase</keyword>
<evidence type="ECO:0000256" key="5">
    <source>
        <dbReference type="SAM" id="MobiDB-lite"/>
    </source>
</evidence>
<reference evidence="7 8" key="1">
    <citation type="journal article" date="2007" name="Archaea">
        <title>The genome of Hyperthermus butylicus: a sulfur-reducing, peptide fermenting, neutrophilic Crenarchaeote growing up to 108 degrees C.</title>
        <authorList>
            <person name="Brugger K."/>
            <person name="Chen L."/>
            <person name="Stark M."/>
            <person name="Zibat A."/>
            <person name="Redder P."/>
            <person name="Ruepp A."/>
            <person name="Awayez M."/>
            <person name="She Q."/>
            <person name="Garrett R.A."/>
            <person name="Klenk H.P."/>
        </authorList>
    </citation>
    <scope>NUCLEOTIDE SEQUENCE [LARGE SCALE GENOMIC DNA]</scope>
    <source>
        <strain evidence="8">DSM 5456 / JCM 9403 / PLM1-5</strain>
    </source>
</reference>
<dbReference type="AlphaFoldDB" id="A2BKP5"/>
<evidence type="ECO:0000256" key="1">
    <source>
        <dbReference type="ARBA" id="ARBA00001936"/>
    </source>
</evidence>
<evidence type="ECO:0000313" key="7">
    <source>
        <dbReference type="EMBL" id="ABM80556.1"/>
    </source>
</evidence>
<sequence>MRACQHSGVLLVGRLAREAAPPVVPASAIGSWHWCKVKAWHATTLFNTGWLRLDNLTDEALDGLALLWAAELGKKANPRIIRGKLVHGEQLADVILEASEYRLARLLLEERGKALRRLHSDGLIPCLGLIDPESFEEQLARYRTASDIVEYFRREEWPLIARRPSHRSYVVIGVPDEIAWDDGGVKVVELKTTGKPWLVKARRQGYRAALAQLAAYAWMLVDRWPLETAELVFKDYAGNTVLREKHDPLELAELFEKEILPIADELASQEPPGQPARPPCQSCEYNTVRG</sequence>
<dbReference type="InterPro" id="IPR014883">
    <property type="entry name" value="VRR_NUC"/>
</dbReference>
<name>A2BKP5_HYPBU</name>
<keyword evidence="3" id="KW-0540">Nuclease</keyword>
<dbReference type="KEGG" id="hbu:Hbut_0701"/>
<evidence type="ECO:0000313" key="8">
    <source>
        <dbReference type="Proteomes" id="UP000002593"/>
    </source>
</evidence>
<dbReference type="STRING" id="415426.Hbut_0701"/>
<dbReference type="Gene3D" id="3.90.320.10">
    <property type="match status" value="1"/>
</dbReference>
<evidence type="ECO:0000256" key="4">
    <source>
        <dbReference type="ARBA" id="ARBA00022801"/>
    </source>
</evidence>
<feature type="domain" description="VRR-NUC" evidence="6">
    <location>
        <begin position="130"/>
        <end position="215"/>
    </location>
</feature>
<dbReference type="SMART" id="SM00990">
    <property type="entry name" value="VRR_NUC"/>
    <property type="match status" value="1"/>
</dbReference>
<gene>
    <name evidence="7" type="ordered locus">Hbut_0701</name>
</gene>
<dbReference type="HOGENOM" id="CLU_978670_0_0_2"/>
<keyword evidence="8" id="KW-1185">Reference proteome</keyword>
<dbReference type="eggNOG" id="arCOG00786">
    <property type="taxonomic scope" value="Archaea"/>
</dbReference>
<evidence type="ECO:0000259" key="6">
    <source>
        <dbReference type="SMART" id="SM00990"/>
    </source>
</evidence>
<dbReference type="EMBL" id="CP000493">
    <property type="protein sequence ID" value="ABM80556.1"/>
    <property type="molecule type" value="Genomic_DNA"/>
</dbReference>